<accession>A0A518J079</accession>
<proteinExistence type="predicted"/>
<sequence>MPAAVAPFHFERMCRSCSPWFADYVNQANNRTKDAAGLRQATETASHVKRENFGLQMIAIIAMTTISGTEIAVHATGPHDNTHDSVFGWNWYR</sequence>
<keyword evidence="2" id="KW-1185">Reference proteome</keyword>
<dbReference type="AlphaFoldDB" id="A0A518J079"/>
<reference evidence="1 2" key="1">
    <citation type="submission" date="2019-02" db="EMBL/GenBank/DDBJ databases">
        <title>Deep-cultivation of Planctomycetes and their phenomic and genomic characterization uncovers novel biology.</title>
        <authorList>
            <person name="Wiegand S."/>
            <person name="Jogler M."/>
            <person name="Boedeker C."/>
            <person name="Pinto D."/>
            <person name="Vollmers J."/>
            <person name="Rivas-Marin E."/>
            <person name="Kohn T."/>
            <person name="Peeters S.H."/>
            <person name="Heuer A."/>
            <person name="Rast P."/>
            <person name="Oberbeckmann S."/>
            <person name="Bunk B."/>
            <person name="Jeske O."/>
            <person name="Meyerdierks A."/>
            <person name="Storesund J.E."/>
            <person name="Kallscheuer N."/>
            <person name="Luecker S."/>
            <person name="Lage O.M."/>
            <person name="Pohl T."/>
            <person name="Merkel B.J."/>
            <person name="Hornburger P."/>
            <person name="Mueller R.-W."/>
            <person name="Bruemmer F."/>
            <person name="Labrenz M."/>
            <person name="Spormann A.M."/>
            <person name="Op den Camp H."/>
            <person name="Overmann J."/>
            <person name="Amann R."/>
            <person name="Jetten M.S.M."/>
            <person name="Mascher T."/>
            <person name="Medema M.H."/>
            <person name="Devos D.P."/>
            <person name="Kaster A.-K."/>
            <person name="Ovreas L."/>
            <person name="Rohde M."/>
            <person name="Galperin M.Y."/>
            <person name="Jogler C."/>
        </authorList>
    </citation>
    <scope>NUCLEOTIDE SEQUENCE [LARGE SCALE GENOMIC DNA]</scope>
    <source>
        <strain evidence="1 2">Mal33</strain>
    </source>
</reference>
<dbReference type="EMBL" id="CP036318">
    <property type="protein sequence ID" value="QDV58705.1"/>
    <property type="molecule type" value="Genomic_DNA"/>
</dbReference>
<organism evidence="1 2">
    <name type="scientific">Rosistilla oblonga</name>
    <dbReference type="NCBI Taxonomy" id="2527990"/>
    <lineage>
        <taxon>Bacteria</taxon>
        <taxon>Pseudomonadati</taxon>
        <taxon>Planctomycetota</taxon>
        <taxon>Planctomycetia</taxon>
        <taxon>Pirellulales</taxon>
        <taxon>Pirellulaceae</taxon>
        <taxon>Rosistilla</taxon>
    </lineage>
</organism>
<name>A0A518J079_9BACT</name>
<dbReference type="Proteomes" id="UP000316770">
    <property type="component" value="Chromosome"/>
</dbReference>
<gene>
    <name evidence="1" type="ORF">Mal33_47290</name>
</gene>
<protein>
    <submittedName>
        <fullName evidence="1">Uncharacterized protein</fullName>
    </submittedName>
</protein>
<evidence type="ECO:0000313" key="1">
    <source>
        <dbReference type="EMBL" id="QDV58705.1"/>
    </source>
</evidence>
<evidence type="ECO:0000313" key="2">
    <source>
        <dbReference type="Proteomes" id="UP000316770"/>
    </source>
</evidence>